<proteinExistence type="predicted"/>
<sequence>MLALCNQARAAPLRDFVSGDGKRVFKQELSAYGRAGRPCKSCQRTLIEVNRRKEARFVHPDAKPNRPSIYSSKI</sequence>
<comment type="caution">
    <text evidence="1">The sequence shown here is derived from an EMBL/GenBank/DDBJ whole genome shotgun (WGS) entry which is preliminary data.</text>
</comment>
<protein>
    <submittedName>
        <fullName evidence="1">Formamidopyrimidine-DNA glycosylase</fullName>
    </submittedName>
</protein>
<accession>A0A7Z0SDM3</accession>
<evidence type="ECO:0000313" key="1">
    <source>
        <dbReference type="EMBL" id="NYT46914.1"/>
    </source>
</evidence>
<gene>
    <name evidence="1" type="ORF">H0A75_04070</name>
</gene>
<name>A0A7Z0SDM3_9GAMM</name>
<evidence type="ECO:0000313" key="2">
    <source>
        <dbReference type="Proteomes" id="UP000537890"/>
    </source>
</evidence>
<dbReference type="EMBL" id="JACCHS010000056">
    <property type="protein sequence ID" value="NYT46914.1"/>
    <property type="molecule type" value="Genomic_DNA"/>
</dbReference>
<reference evidence="1 2" key="1">
    <citation type="submission" date="2020-05" db="EMBL/GenBank/DDBJ databases">
        <title>Horizontal transmission and recombination maintain forever young bacterial symbiont genomes.</title>
        <authorList>
            <person name="Russell S.L."/>
            <person name="Pepper-Tunick E."/>
            <person name="Svedberg J."/>
            <person name="Byrne A."/>
            <person name="Ruelas Castillo J."/>
            <person name="Vollmers C."/>
            <person name="Beinart R.A."/>
            <person name="Corbett-Detig R."/>
        </authorList>
    </citation>
    <scope>NUCLEOTIDE SEQUENCE [LARGE SCALE GENOMIC DNA]</scope>
    <source>
        <strain evidence="1">4727-3</strain>
    </source>
</reference>
<dbReference type="Proteomes" id="UP000537890">
    <property type="component" value="Unassembled WGS sequence"/>
</dbReference>
<organism evidence="1 2">
    <name type="scientific">Candidatus Methanofishera endochildressiae</name>
    <dbReference type="NCBI Taxonomy" id="2738884"/>
    <lineage>
        <taxon>Bacteria</taxon>
        <taxon>Pseudomonadati</taxon>
        <taxon>Pseudomonadota</taxon>
        <taxon>Gammaproteobacteria</taxon>
        <taxon>Candidatus Methanofishera</taxon>
    </lineage>
</organism>
<dbReference type="AlphaFoldDB" id="A0A7Z0SDM3"/>